<protein>
    <recommendedName>
        <fullName evidence="4">Pollen Ole e 1 allergen and extensin family protein</fullName>
    </recommendedName>
</protein>
<accession>A0A7J6ICB5</accession>
<evidence type="ECO:0000313" key="2">
    <source>
        <dbReference type="EMBL" id="KAF4404718.1"/>
    </source>
</evidence>
<dbReference type="PANTHER" id="PTHR46995:SF6">
    <property type="entry name" value="POLLEN OLE E 1 ALLERGEN AND EXTENSIN FAMILY PROTEIN"/>
    <property type="match status" value="1"/>
</dbReference>
<gene>
    <name evidence="2" type="ORF">G4B88_006104</name>
</gene>
<accession>A0A803QYD2</accession>
<feature type="compositionally biased region" description="Pro residues" evidence="1">
    <location>
        <begin position="233"/>
        <end position="242"/>
    </location>
</feature>
<dbReference type="EMBL" id="JAATIQ010000001">
    <property type="protein sequence ID" value="KAF4404718.1"/>
    <property type="molecule type" value="Genomic_DNA"/>
</dbReference>
<evidence type="ECO:0000313" key="3">
    <source>
        <dbReference type="Proteomes" id="UP000583929"/>
    </source>
</evidence>
<comment type="caution">
    <text evidence="2">The sequence shown here is derived from an EMBL/GenBank/DDBJ whole genome shotgun (WGS) entry which is preliminary data.</text>
</comment>
<sequence>MSSYIQNTHTHTHKQLMDSIIFFALLVTASLFSQSLARQARSSTTHYATRITVVGAVYCDTCSKNAFTKHSYFLPGVYVQIKCKFKVNSPKSASQVNFLANTTTDKYGVYKLDIPSVDGVSCLNGLSMVSMCQASLIGSSSQPCNVPVLRTSSDEISIKSEQDNLCIYSLNALSYRPSKRNNTLCGVRKKEEDLVYSSKCFLPWPPLPQFNFPPLPFPTLPWPWPFQDSPSLFSPPPSPSPPAFSLTDPTTWIPYFSPSPPDRHQNQNP</sequence>
<feature type="region of interest" description="Disordered" evidence="1">
    <location>
        <begin position="233"/>
        <end position="269"/>
    </location>
</feature>
<name>A0A7J6ICB5_CANSA</name>
<evidence type="ECO:0008006" key="4">
    <source>
        <dbReference type="Google" id="ProtNLM"/>
    </source>
</evidence>
<dbReference type="PANTHER" id="PTHR46995">
    <property type="entry name" value="OS09G0508200 PROTEIN"/>
    <property type="match status" value="1"/>
</dbReference>
<dbReference type="Proteomes" id="UP000583929">
    <property type="component" value="Unassembled WGS sequence"/>
</dbReference>
<reference evidence="2 3" key="1">
    <citation type="journal article" date="2020" name="bioRxiv">
        <title>Sequence and annotation of 42 cannabis genomes reveals extensive copy number variation in cannabinoid synthesis and pathogen resistance genes.</title>
        <authorList>
            <person name="Mckernan K.J."/>
            <person name="Helbert Y."/>
            <person name="Kane L.T."/>
            <person name="Ebling H."/>
            <person name="Zhang L."/>
            <person name="Liu B."/>
            <person name="Eaton Z."/>
            <person name="Mclaughlin S."/>
            <person name="Kingan S."/>
            <person name="Baybayan P."/>
            <person name="Concepcion G."/>
            <person name="Jordan M."/>
            <person name="Riva A."/>
            <person name="Barbazuk W."/>
            <person name="Harkins T."/>
        </authorList>
    </citation>
    <scope>NUCLEOTIDE SEQUENCE [LARGE SCALE GENOMIC DNA]</scope>
    <source>
        <strain evidence="3">cv. Jamaican Lion 4</strain>
        <tissue evidence="2">Leaf</tissue>
    </source>
</reference>
<keyword evidence="3" id="KW-1185">Reference proteome</keyword>
<dbReference type="AlphaFoldDB" id="A0A7J6ICB5"/>
<organism evidence="2 3">
    <name type="scientific">Cannabis sativa</name>
    <name type="common">Hemp</name>
    <name type="synonym">Marijuana</name>
    <dbReference type="NCBI Taxonomy" id="3483"/>
    <lineage>
        <taxon>Eukaryota</taxon>
        <taxon>Viridiplantae</taxon>
        <taxon>Streptophyta</taxon>
        <taxon>Embryophyta</taxon>
        <taxon>Tracheophyta</taxon>
        <taxon>Spermatophyta</taxon>
        <taxon>Magnoliopsida</taxon>
        <taxon>eudicotyledons</taxon>
        <taxon>Gunneridae</taxon>
        <taxon>Pentapetalae</taxon>
        <taxon>rosids</taxon>
        <taxon>fabids</taxon>
        <taxon>Rosales</taxon>
        <taxon>Cannabaceae</taxon>
        <taxon>Cannabis</taxon>
    </lineage>
</organism>
<dbReference type="Pfam" id="PF01190">
    <property type="entry name" value="Pollen_Ole_e_1"/>
    <property type="match status" value="1"/>
</dbReference>
<proteinExistence type="predicted"/>
<dbReference type="OMA" id="TWIPNIP"/>
<evidence type="ECO:0000256" key="1">
    <source>
        <dbReference type="SAM" id="MobiDB-lite"/>
    </source>
</evidence>